<name>A0ABN2PKK7_9MICO</name>
<comment type="caution">
    <text evidence="2">The sequence shown here is derived from an EMBL/GenBank/DDBJ whole genome shotgun (WGS) entry which is preliminary data.</text>
</comment>
<proteinExistence type="predicted"/>
<dbReference type="RefSeq" id="WP_248146728.1">
    <property type="nucleotide sequence ID" value="NZ_BAAAOF010000002.1"/>
</dbReference>
<dbReference type="EMBL" id="BAAAOF010000002">
    <property type="protein sequence ID" value="GAA1922957.1"/>
    <property type="molecule type" value="Genomic_DNA"/>
</dbReference>
<evidence type="ECO:0000313" key="3">
    <source>
        <dbReference type="Proteomes" id="UP001501343"/>
    </source>
</evidence>
<keyword evidence="3" id="KW-1185">Reference proteome</keyword>
<keyword evidence="1" id="KW-0812">Transmembrane</keyword>
<reference evidence="2 3" key="1">
    <citation type="journal article" date="2019" name="Int. J. Syst. Evol. Microbiol.">
        <title>The Global Catalogue of Microorganisms (GCM) 10K type strain sequencing project: providing services to taxonomists for standard genome sequencing and annotation.</title>
        <authorList>
            <consortium name="The Broad Institute Genomics Platform"/>
            <consortium name="The Broad Institute Genome Sequencing Center for Infectious Disease"/>
            <person name="Wu L."/>
            <person name="Ma J."/>
        </authorList>
    </citation>
    <scope>NUCLEOTIDE SEQUENCE [LARGE SCALE GENOMIC DNA]</scope>
    <source>
        <strain evidence="2 3">JCM 14900</strain>
    </source>
</reference>
<feature type="transmembrane region" description="Helical" evidence="1">
    <location>
        <begin position="75"/>
        <end position="95"/>
    </location>
</feature>
<gene>
    <name evidence="2" type="ORF">GCM10009775_14220</name>
</gene>
<keyword evidence="1" id="KW-0472">Membrane</keyword>
<feature type="transmembrane region" description="Helical" evidence="1">
    <location>
        <begin position="38"/>
        <end position="63"/>
    </location>
</feature>
<accession>A0ABN2PKK7</accession>
<evidence type="ECO:0000256" key="1">
    <source>
        <dbReference type="SAM" id="Phobius"/>
    </source>
</evidence>
<keyword evidence="1" id="KW-1133">Transmembrane helix</keyword>
<evidence type="ECO:0000313" key="2">
    <source>
        <dbReference type="EMBL" id="GAA1922957.1"/>
    </source>
</evidence>
<dbReference type="Proteomes" id="UP001501343">
    <property type="component" value="Unassembled WGS sequence"/>
</dbReference>
<feature type="transmembrane region" description="Helical" evidence="1">
    <location>
        <begin position="12"/>
        <end position="32"/>
    </location>
</feature>
<sequence>MHIAGTGRFVFITQWIAAVVLPAFFFVGRAFVGADAGWLAVIGIVYGFFVILLLLLPPLLTVFDREVRKAKATRRWYDTATFVLWGAFLVASLTVPDAGDSGPANTALTNWTGGFVTNDAAAVICGVAGIVIGLAYLATLVFAIMGIVRRNPAA</sequence>
<organism evidence="2 3">
    <name type="scientific">Microbacterium aoyamense</name>
    <dbReference type="NCBI Taxonomy" id="344166"/>
    <lineage>
        <taxon>Bacteria</taxon>
        <taxon>Bacillati</taxon>
        <taxon>Actinomycetota</taxon>
        <taxon>Actinomycetes</taxon>
        <taxon>Micrococcales</taxon>
        <taxon>Microbacteriaceae</taxon>
        <taxon>Microbacterium</taxon>
    </lineage>
</organism>
<feature type="transmembrane region" description="Helical" evidence="1">
    <location>
        <begin position="120"/>
        <end position="148"/>
    </location>
</feature>
<protein>
    <submittedName>
        <fullName evidence="2">Uncharacterized protein</fullName>
    </submittedName>
</protein>